<reference evidence="2" key="4">
    <citation type="submission" date="2005-04" db="EMBL/GenBank/DDBJ databases">
        <authorList>
            <person name="Buell C.R."/>
            <person name="Wing R.A."/>
            <person name="McCombie W.A."/>
            <person name="Ouyang S."/>
        </authorList>
    </citation>
    <scope>NUCLEOTIDE SEQUENCE</scope>
</reference>
<proteinExistence type="evidence at transcript level"/>
<gene>
    <name evidence="2" type="ordered locus">LOC_Os11g40760</name>
    <name evidence="4" type="ordered locus">Os11g0623700</name>
    <name evidence="4" type="ORF">OSNPB_110623700</name>
</gene>
<keyword evidence="5" id="KW-1185">Reference proteome</keyword>
<evidence type="ECO:0000256" key="1">
    <source>
        <dbReference type="SAM" id="MobiDB-lite"/>
    </source>
</evidence>
<dbReference type="PaxDb" id="39947-Q2R107"/>
<dbReference type="AlphaFoldDB" id="Q2R107"/>
<dbReference type="Gramene" id="Os11t0623700-01">
    <property type="protein sequence ID" value="Os11t0623700-01"/>
    <property type="gene ID" value="Os11g0623700"/>
</dbReference>
<name>Q2R107_ORYSJ</name>
<dbReference type="HOGENOM" id="CLU_1889234_0_0_1"/>
<dbReference type="EMBL" id="AP014967">
    <property type="protein sequence ID" value="BAT14918.1"/>
    <property type="molecule type" value="Genomic_DNA"/>
</dbReference>
<dbReference type="Proteomes" id="UP000059680">
    <property type="component" value="Chromosome 11"/>
</dbReference>
<evidence type="ECO:0000313" key="2">
    <source>
        <dbReference type="EMBL" id="ABA94865.1"/>
    </source>
</evidence>
<reference evidence="4" key="8">
    <citation type="submission" date="2015-10" db="EMBL/GenBank/DDBJ databases">
        <authorList>
            <person name="Sakai H."/>
            <person name="Kawahara Y."/>
            <person name="Matsumoto T."/>
            <person name="Buell C.R."/>
            <person name="Itoh T."/>
        </authorList>
    </citation>
    <scope>NUCLEOTIDE SEQUENCE</scope>
</reference>
<dbReference type="EMBL" id="AK063799">
    <property type="protein sequence ID" value="BAG88870.1"/>
    <property type="molecule type" value="mRNA"/>
</dbReference>
<feature type="compositionally biased region" description="Low complexity" evidence="1">
    <location>
        <begin position="8"/>
        <end position="33"/>
    </location>
</feature>
<dbReference type="EMBL" id="DP000010">
    <property type="protein sequence ID" value="ABA94865.1"/>
    <property type="molecule type" value="Genomic_DNA"/>
</dbReference>
<protein>
    <submittedName>
        <fullName evidence="2">Expressed protein</fullName>
    </submittedName>
    <submittedName>
        <fullName evidence="4">Os11g0623700 protein</fullName>
    </submittedName>
    <submittedName>
        <fullName evidence="3">cDNA clone:001-121-F06, full insert sequence</fullName>
    </submittedName>
</protein>
<evidence type="ECO:0000313" key="3">
    <source>
        <dbReference type="EMBL" id="BAG88870.1"/>
    </source>
</evidence>
<feature type="region of interest" description="Disordered" evidence="1">
    <location>
        <begin position="1"/>
        <end position="33"/>
    </location>
</feature>
<reference evidence="5" key="3">
    <citation type="journal article" date="2005" name="Nature">
        <title>The map-based sequence of the rice genome.</title>
        <authorList>
            <consortium name="International rice genome sequencing project (IRGSP)"/>
            <person name="Matsumoto T."/>
            <person name="Wu J."/>
            <person name="Kanamori H."/>
            <person name="Katayose Y."/>
            <person name="Fujisawa M."/>
            <person name="Namiki N."/>
            <person name="Mizuno H."/>
            <person name="Yamamoto K."/>
            <person name="Antonio B.A."/>
            <person name="Baba T."/>
            <person name="Sakata K."/>
            <person name="Nagamura Y."/>
            <person name="Aoki H."/>
            <person name="Arikawa K."/>
            <person name="Arita K."/>
            <person name="Bito T."/>
            <person name="Chiden Y."/>
            <person name="Fujitsuka N."/>
            <person name="Fukunaka R."/>
            <person name="Hamada M."/>
            <person name="Harada C."/>
            <person name="Hayashi A."/>
            <person name="Hijishita S."/>
            <person name="Honda M."/>
            <person name="Hosokawa S."/>
            <person name="Ichikawa Y."/>
            <person name="Idonuma A."/>
            <person name="Iijima M."/>
            <person name="Ikeda M."/>
            <person name="Ikeno M."/>
            <person name="Ito K."/>
            <person name="Ito S."/>
            <person name="Ito T."/>
            <person name="Ito Y."/>
            <person name="Ito Y."/>
            <person name="Iwabuchi A."/>
            <person name="Kamiya K."/>
            <person name="Karasawa W."/>
            <person name="Kurita K."/>
            <person name="Katagiri S."/>
            <person name="Kikuta A."/>
            <person name="Kobayashi H."/>
            <person name="Kobayashi N."/>
            <person name="Machita K."/>
            <person name="Maehara T."/>
            <person name="Masukawa M."/>
            <person name="Mizubayashi T."/>
            <person name="Mukai Y."/>
            <person name="Nagasaki H."/>
            <person name="Nagata Y."/>
            <person name="Naito S."/>
            <person name="Nakashima M."/>
            <person name="Nakama Y."/>
            <person name="Nakamichi Y."/>
            <person name="Nakamura M."/>
            <person name="Meguro A."/>
            <person name="Negishi M."/>
            <person name="Ohta I."/>
            <person name="Ohta T."/>
            <person name="Okamoto M."/>
            <person name="Ono N."/>
            <person name="Saji S."/>
            <person name="Sakaguchi M."/>
            <person name="Sakai K."/>
            <person name="Shibata M."/>
            <person name="Shimokawa T."/>
            <person name="Song J."/>
            <person name="Takazaki Y."/>
            <person name="Terasawa K."/>
            <person name="Tsugane M."/>
            <person name="Tsuji K."/>
            <person name="Ueda S."/>
            <person name="Waki K."/>
            <person name="Yamagata H."/>
            <person name="Yamamoto M."/>
            <person name="Yamamoto S."/>
            <person name="Yamane H."/>
            <person name="Yoshiki S."/>
            <person name="Yoshihara R."/>
            <person name="Yukawa K."/>
            <person name="Zhong H."/>
            <person name="Yano M."/>
            <person name="Yuan Q."/>
            <person name="Ouyang S."/>
            <person name="Liu J."/>
            <person name="Jones K.M."/>
            <person name="Gansberger K."/>
            <person name="Moffat K."/>
            <person name="Hill J."/>
            <person name="Bera J."/>
            <person name="Fadrosh D."/>
            <person name="Jin S."/>
            <person name="Johri S."/>
            <person name="Kim M."/>
            <person name="Overton L."/>
            <person name="Reardon M."/>
            <person name="Tsitrin T."/>
            <person name="Vuong H."/>
            <person name="Weaver B."/>
            <person name="Ciecko A."/>
            <person name="Tallon L."/>
            <person name="Jackson J."/>
            <person name="Pai G."/>
            <person name="Aken S.V."/>
            <person name="Utterback T."/>
            <person name="Reidmuller S."/>
            <person name="Feldblyum T."/>
            <person name="Hsiao J."/>
            <person name="Zismann V."/>
            <person name="Iobst S."/>
            <person name="de Vazeille A.R."/>
            <person name="Buell C.R."/>
            <person name="Ying K."/>
            <person name="Li Y."/>
            <person name="Lu T."/>
            <person name="Huang Y."/>
            <person name="Zhao Q."/>
            <person name="Feng Q."/>
            <person name="Zhang L."/>
            <person name="Zhu J."/>
            <person name="Weng Q."/>
            <person name="Mu J."/>
            <person name="Lu Y."/>
            <person name="Fan D."/>
            <person name="Liu Y."/>
            <person name="Guan J."/>
            <person name="Zhang Y."/>
            <person name="Yu S."/>
            <person name="Liu X."/>
            <person name="Zhang Y."/>
            <person name="Hong G."/>
            <person name="Han B."/>
            <person name="Choisne N."/>
            <person name="Demange N."/>
            <person name="Orjeda G."/>
            <person name="Samain S."/>
            <person name="Cattolico L."/>
            <person name="Pelletier E."/>
            <person name="Couloux A."/>
            <person name="Segurens B."/>
            <person name="Wincker P."/>
            <person name="D'Hont A."/>
            <person name="Scarpelli C."/>
            <person name="Weissenbach J."/>
            <person name="Salanoubat M."/>
            <person name="Quetier F."/>
            <person name="Yu Y."/>
            <person name="Kim H.R."/>
            <person name="Rambo T."/>
            <person name="Currie J."/>
            <person name="Collura K."/>
            <person name="Luo M."/>
            <person name="Yang T."/>
            <person name="Ammiraju J.S.S."/>
            <person name="Engler F."/>
            <person name="Soderlund C."/>
            <person name="Wing R.A."/>
            <person name="Palmer L.E."/>
            <person name="de la Bastide M."/>
            <person name="Spiegel L."/>
            <person name="Nascimento L."/>
            <person name="Zutavern T."/>
            <person name="O'Shaughnessy A."/>
            <person name="Dike S."/>
            <person name="Dedhia N."/>
            <person name="Preston R."/>
            <person name="Balija V."/>
            <person name="McCombie W.R."/>
            <person name="Chow T."/>
            <person name="Chen H."/>
            <person name="Chung M."/>
            <person name="Chen C."/>
            <person name="Shaw J."/>
            <person name="Wu H."/>
            <person name="Hsiao K."/>
            <person name="Chao Y."/>
            <person name="Chu M."/>
            <person name="Cheng C."/>
            <person name="Hour A."/>
            <person name="Lee P."/>
            <person name="Lin S."/>
            <person name="Lin Y."/>
            <person name="Liou J."/>
            <person name="Liu S."/>
            <person name="Hsing Y."/>
            <person name="Raghuvanshi S."/>
            <person name="Mohanty A."/>
            <person name="Bharti A.K."/>
            <person name="Gaur A."/>
            <person name="Gupta V."/>
            <person name="Kumar D."/>
            <person name="Ravi V."/>
            <person name="Vij S."/>
            <person name="Kapur A."/>
            <person name="Khurana P."/>
            <person name="Khurana P."/>
            <person name="Khurana J.P."/>
            <person name="Tyagi A.K."/>
            <person name="Gaikwad K."/>
            <person name="Singh A."/>
            <person name="Dalal V."/>
            <person name="Srivastava S."/>
            <person name="Dixit A."/>
            <person name="Pal A.K."/>
            <person name="Ghazi I.A."/>
            <person name="Yadav M."/>
            <person name="Pandit A."/>
            <person name="Bhargava A."/>
            <person name="Sureshbabu K."/>
            <person name="Batra K."/>
            <person name="Sharma T.R."/>
            <person name="Mohapatra T."/>
            <person name="Singh N.K."/>
            <person name="Messing J."/>
            <person name="Nelson A.B."/>
            <person name="Fuks G."/>
            <person name="Kavchok S."/>
            <person name="Keizer G."/>
            <person name="Linton E."/>
            <person name="Llaca V."/>
            <person name="Song R."/>
            <person name="Tanyolac B."/>
            <person name="Young S."/>
            <person name="Ho-Il K."/>
            <person name="Hahn J.H."/>
            <person name="Sangsakoo G."/>
            <person name="Vanavichit A."/>
            <person name="de Mattos Luiz.A.T."/>
            <person name="Zimmer P.D."/>
            <person name="Malone G."/>
            <person name="Dellagostin O."/>
            <person name="de Oliveira A.C."/>
            <person name="Bevan M."/>
            <person name="Bancroft I."/>
            <person name="Minx P."/>
            <person name="Cordum H."/>
            <person name="Wilson R."/>
            <person name="Cheng Z."/>
            <person name="Jin W."/>
            <person name="Jiang J."/>
            <person name="Leong S.A."/>
            <person name="Iwama H."/>
            <person name="Gojobori T."/>
            <person name="Itoh T."/>
            <person name="Niimura Y."/>
            <person name="Fujii Y."/>
            <person name="Habara T."/>
            <person name="Sakai H."/>
            <person name="Sato Y."/>
            <person name="Wilson G."/>
            <person name="Kumar K."/>
            <person name="McCouch S."/>
            <person name="Juretic N."/>
            <person name="Hoen D."/>
            <person name="Wright S."/>
            <person name="Bruskiewich R."/>
            <person name="Bureau T."/>
            <person name="Miyao A."/>
            <person name="Hirochika H."/>
            <person name="Nishikawa T."/>
            <person name="Kadowaki K."/>
            <person name="Sugiura M."/>
            <person name="Burr B."/>
            <person name="Sasaki T."/>
        </authorList>
    </citation>
    <scope>NUCLEOTIDE SEQUENCE [LARGE SCALE GENOMIC DNA]</scope>
    <source>
        <strain evidence="5">cv. Nipponbare</strain>
    </source>
</reference>
<sequence>MSPPPTTRTPSARAGTALPSSSTPRSSSSRRCFTSRLRRALPSRRRAPPPRLPPLCPQFLHAQHTLCALASSPGPASALGFFSLLRRDSGNSSGGGGGSYSPHSLPGTRVWERERITKEPSSLLSRRRAGRAADG</sequence>
<accession>Q2R107</accession>
<reference evidence="4" key="6">
    <citation type="journal article" date="2013" name="Plant Cell Physiol.">
        <title>Rice Annotation Project Database (RAP-DB): an integrative and interactive database for rice genomics.</title>
        <authorList>
            <person name="Sakai H."/>
            <person name="Lee S.S."/>
            <person name="Tanaka T."/>
            <person name="Numa H."/>
            <person name="Kim J."/>
            <person name="Kawahara Y."/>
            <person name="Wakimoto H."/>
            <person name="Yang C.C."/>
            <person name="Iwamoto M."/>
            <person name="Abe T."/>
            <person name="Yamada Y."/>
            <person name="Muto A."/>
            <person name="Inokuchi H."/>
            <person name="Ikemura T."/>
            <person name="Matsumoto T."/>
            <person name="Sasaki T."/>
            <person name="Itoh T."/>
        </authorList>
    </citation>
    <scope>NUCLEOTIDE SEQUENCE</scope>
</reference>
<reference evidence="2" key="2">
    <citation type="journal article" date="2005" name="BMC Biol.">
        <title>The sequence of rice chromosomes 11 and 12, rich in disease resistance genes and recent gene duplications.</title>
        <authorList>
            <consortium name="The rice chromosomes 11 and 12 sequencing consortia"/>
        </authorList>
    </citation>
    <scope>NUCLEOTIDE SEQUENCE [LARGE SCALE GENOMIC DNA]</scope>
</reference>
<dbReference type="InParanoid" id="Q2R107"/>
<organism evidence="2">
    <name type="scientific">Oryza sativa subsp. japonica</name>
    <name type="common">Rice</name>
    <dbReference type="NCBI Taxonomy" id="39947"/>
    <lineage>
        <taxon>Eukaryota</taxon>
        <taxon>Viridiplantae</taxon>
        <taxon>Streptophyta</taxon>
        <taxon>Embryophyta</taxon>
        <taxon>Tracheophyta</taxon>
        <taxon>Spermatophyta</taxon>
        <taxon>Magnoliopsida</taxon>
        <taxon>Liliopsida</taxon>
        <taxon>Poales</taxon>
        <taxon>Poaceae</taxon>
        <taxon>BOP clade</taxon>
        <taxon>Oryzoideae</taxon>
        <taxon>Oryzeae</taxon>
        <taxon>Oryzinae</taxon>
        <taxon>Oryza</taxon>
        <taxon>Oryza sativa</taxon>
    </lineage>
</organism>
<evidence type="ECO:0000313" key="4">
    <source>
        <dbReference type="EMBL" id="BAT14918.1"/>
    </source>
</evidence>
<evidence type="ECO:0000313" key="5">
    <source>
        <dbReference type="Proteomes" id="UP000059680"/>
    </source>
</evidence>
<dbReference type="FunCoup" id="Q2R107">
    <property type="interactions" value="3"/>
</dbReference>
<feature type="region of interest" description="Disordered" evidence="1">
    <location>
        <begin position="86"/>
        <end position="135"/>
    </location>
</feature>
<feature type="compositionally biased region" description="Basic residues" evidence="1">
    <location>
        <begin position="125"/>
        <end position="135"/>
    </location>
</feature>
<reference evidence="2" key="5">
    <citation type="submission" date="2006-01" db="EMBL/GenBank/DDBJ databases">
        <authorList>
            <person name="Buell R."/>
        </authorList>
    </citation>
    <scope>NUCLEOTIDE SEQUENCE</scope>
</reference>
<reference evidence="4 5" key="7">
    <citation type="journal article" date="2013" name="Rice">
        <title>Improvement of the Oryza sativa Nipponbare reference genome using next generation sequence and optical map data.</title>
        <authorList>
            <person name="Kawahara Y."/>
            <person name="de la Bastide M."/>
            <person name="Hamilton J.P."/>
            <person name="Kanamori H."/>
            <person name="McCombie W.R."/>
            <person name="Ouyang S."/>
            <person name="Schwartz D.C."/>
            <person name="Tanaka T."/>
            <person name="Wu J."/>
            <person name="Zhou S."/>
            <person name="Childs K.L."/>
            <person name="Davidson R.M."/>
            <person name="Lin H."/>
            <person name="Quesada-Ocampo L."/>
            <person name="Vaillancourt B."/>
            <person name="Sakai H."/>
            <person name="Lee S.S."/>
            <person name="Kim J."/>
            <person name="Numa H."/>
            <person name="Itoh T."/>
            <person name="Buell C.R."/>
            <person name="Matsumoto T."/>
        </authorList>
    </citation>
    <scope>NUCLEOTIDE SEQUENCE [LARGE SCALE GENOMIC DNA]</scope>
    <source>
        <strain evidence="5">cv. Nipponbare</strain>
    </source>
</reference>
<reference evidence="3" key="1">
    <citation type="journal article" date="2003" name="Science">
        <title>Collection, Mapping, and Annotation of Over 28,000 cDNA Clones from japonica Rice.</title>
        <authorList>
            <person name="Kikuchi S."/>
            <person name="Satoh K."/>
            <person name="Nagata T."/>
            <person name="Kawagashira N."/>
            <person name="Doi K."/>
            <person name="Kishimoto N."/>
            <person name="Yazaki J."/>
            <person name="Ishikawa M."/>
            <person name="Yamada H."/>
            <person name="Ooka H."/>
            <person name="Hotta I."/>
            <person name="Kojima K."/>
            <person name="Namiki T."/>
            <person name="Ohneda E."/>
            <person name="Yahagi W."/>
            <person name="Suzuki K."/>
            <person name="Li C."/>
            <person name="Ohtsuki K."/>
            <person name="Shishiki T."/>
            <person name="Otomo Y."/>
            <person name="Murakami K."/>
            <person name="Iida Y."/>
            <person name="Sugano S."/>
            <person name="Fujimura T."/>
            <person name="Suzuki Y."/>
            <person name="Tsunoda Y."/>
            <person name="Kurosaki T."/>
            <person name="Kodama T."/>
            <person name="Masuda H."/>
            <person name="Kobayashi M."/>
            <person name="Xie Q."/>
            <person name="Lu M."/>
            <person name="Narikawa R."/>
            <person name="Sugiyama A."/>
            <person name="Mizuno K."/>
            <person name="Yokomizo S."/>
            <person name="Niikura J."/>
            <person name="Ikeda R."/>
            <person name="Ishibiki J."/>
            <person name="Kawamata M."/>
            <person name="Yoshimura A."/>
            <person name="Miura J."/>
            <person name="Kusumegi T."/>
            <person name="Oka M."/>
            <person name="Ryu R."/>
            <person name="Ueda M."/>
            <person name="Matsubara K."/>
            <person name="Kawai J."/>
            <person name="Carninci P."/>
            <person name="Adachi J."/>
            <person name="Aizawa K."/>
            <person name="Arakawa T."/>
            <person name="Fukuda S."/>
            <person name="Hara A."/>
            <person name="Hashidume W."/>
            <person name="Hayatsu N."/>
            <person name="Imotani K."/>
            <person name="Ishii Y."/>
            <person name="Itoh M."/>
            <person name="Kagawa I."/>
            <person name="Kondo S."/>
            <person name="Konno H."/>
            <person name="Miyazaki A."/>
            <person name="Osato N."/>
            <person name="Ota Y."/>
            <person name="Saito R."/>
            <person name="Sasaki D."/>
            <person name="Sato K."/>
            <person name="Shibata K."/>
            <person name="Shinagawa A."/>
            <person name="Shiraki T."/>
            <person name="Yoshino M."/>
            <person name="Hayashizaki Y."/>
        </authorList>
    </citation>
    <scope>NUCLEOTIDE SEQUENCE</scope>
</reference>